<reference evidence="12" key="1">
    <citation type="submission" date="2020-02" db="EMBL/GenBank/DDBJ databases">
        <authorList>
            <person name="Scholz U."/>
            <person name="Mascher M."/>
            <person name="Fiebig A."/>
        </authorList>
    </citation>
    <scope>NUCLEOTIDE SEQUENCE</scope>
</reference>
<gene>
    <name evidence="12" type="ORF">SI8410_11015464</name>
</gene>
<dbReference type="InterPro" id="IPR017437">
    <property type="entry name" value="ATP-NAD_kinase_PpnK-typ_C"/>
</dbReference>
<dbReference type="Pfam" id="PF01513">
    <property type="entry name" value="NAD_kinase"/>
    <property type="match status" value="1"/>
</dbReference>
<dbReference type="OrthoDB" id="185618at2759"/>
<evidence type="ECO:0000256" key="7">
    <source>
        <dbReference type="ARBA" id="ARBA00022777"/>
    </source>
</evidence>
<evidence type="ECO:0000256" key="3">
    <source>
        <dbReference type="ARBA" id="ARBA00011738"/>
    </source>
</evidence>
<dbReference type="FunFam" id="2.60.200.30:FF:000015">
    <property type="entry name" value="NAD(H) kinase 3"/>
    <property type="match status" value="1"/>
</dbReference>
<dbReference type="EMBL" id="LR746274">
    <property type="protein sequence ID" value="CAA7404786.1"/>
    <property type="molecule type" value="Genomic_DNA"/>
</dbReference>
<proteinExistence type="inferred from homology"/>
<keyword evidence="13" id="KW-1185">Reference proteome</keyword>
<dbReference type="GO" id="GO:0005524">
    <property type="term" value="F:ATP binding"/>
    <property type="evidence" value="ECO:0007669"/>
    <property type="project" value="UniProtKB-KW"/>
</dbReference>
<evidence type="ECO:0000313" key="12">
    <source>
        <dbReference type="EMBL" id="CAA7404786.1"/>
    </source>
</evidence>
<protein>
    <recommendedName>
        <fullName evidence="11">NADH kinase</fullName>
        <ecNumber evidence="11">2.7.1.86</ecNumber>
    </recommendedName>
</protein>
<dbReference type="InterPro" id="IPR016064">
    <property type="entry name" value="NAD/diacylglycerol_kinase_sf"/>
</dbReference>
<dbReference type="AlphaFoldDB" id="A0A7I8L589"/>
<dbReference type="InterPro" id="IPR002504">
    <property type="entry name" value="NADK"/>
</dbReference>
<evidence type="ECO:0000256" key="4">
    <source>
        <dbReference type="ARBA" id="ARBA00022490"/>
    </source>
</evidence>
<name>A0A7I8L589_SPIIN</name>
<keyword evidence="6" id="KW-0547">Nucleotide-binding</keyword>
<dbReference type="GO" id="GO:0042736">
    <property type="term" value="F:NADH kinase activity"/>
    <property type="evidence" value="ECO:0007669"/>
    <property type="project" value="UniProtKB-EC"/>
</dbReference>
<dbReference type="InterPro" id="IPR017438">
    <property type="entry name" value="ATP-NAD_kinase_N"/>
</dbReference>
<comment type="similarity">
    <text evidence="2">Belongs to the NAD kinase family.</text>
</comment>
<keyword evidence="9" id="KW-0521">NADP</keyword>
<comment type="subcellular location">
    <subcellularLocation>
        <location evidence="1">Cytoplasm</location>
    </subcellularLocation>
</comment>
<dbReference type="GO" id="GO:0019674">
    <property type="term" value="P:NAD+ metabolic process"/>
    <property type="evidence" value="ECO:0007669"/>
    <property type="project" value="InterPro"/>
</dbReference>
<keyword evidence="10" id="KW-0520">NAD</keyword>
<organism evidence="12 13">
    <name type="scientific">Spirodela intermedia</name>
    <name type="common">Intermediate duckweed</name>
    <dbReference type="NCBI Taxonomy" id="51605"/>
    <lineage>
        <taxon>Eukaryota</taxon>
        <taxon>Viridiplantae</taxon>
        <taxon>Streptophyta</taxon>
        <taxon>Embryophyta</taxon>
        <taxon>Tracheophyta</taxon>
        <taxon>Spermatophyta</taxon>
        <taxon>Magnoliopsida</taxon>
        <taxon>Liliopsida</taxon>
        <taxon>Araceae</taxon>
        <taxon>Lemnoideae</taxon>
        <taxon>Spirodela</taxon>
    </lineage>
</organism>
<dbReference type="Gene3D" id="3.40.50.10330">
    <property type="entry name" value="Probable inorganic polyphosphate/atp-NAD kinase, domain 1"/>
    <property type="match status" value="1"/>
</dbReference>
<dbReference type="PANTHER" id="PTHR20275">
    <property type="entry name" value="NAD KINASE"/>
    <property type="match status" value="1"/>
</dbReference>
<accession>A0A7I8L589</accession>
<keyword evidence="4" id="KW-0963">Cytoplasm</keyword>
<evidence type="ECO:0000256" key="5">
    <source>
        <dbReference type="ARBA" id="ARBA00022679"/>
    </source>
</evidence>
<evidence type="ECO:0000313" key="13">
    <source>
        <dbReference type="Proteomes" id="UP000663760"/>
    </source>
</evidence>
<dbReference type="GO" id="GO:0003951">
    <property type="term" value="F:NAD+ kinase activity"/>
    <property type="evidence" value="ECO:0007669"/>
    <property type="project" value="InterPro"/>
</dbReference>
<keyword evidence="5" id="KW-0808">Transferase</keyword>
<dbReference type="EC" id="2.7.1.86" evidence="11"/>
<sequence>MQALRRWRVLLVLKPSDVYPPRAVQELEGPLSCPPSSPDLSRVVNPRILHYLDDRCRVHKETVNFCQDILQRRSLEWQPVIRNDLSRPIRGVDIVVTVGGDGTLLRASHFLDGDIPVLGVNSDPTQSKEVENFNNEFDARRSTGYLCAATAENFEQVLDEVLNGHCVPSSLSRISMSLNNHLLPTFALNDVLIAHPCPASVSRFSFRIMSRVEVASSLGHCRSSGLRVCTATGSTAAMASAGGFPMPISSADLQYMVREPIFPKDRGSMHGLIKAGETMQAMWYSKEGAIYVDGSHVVFPIQHGDALGISSEAPALRVYLPPNLSL</sequence>
<dbReference type="Proteomes" id="UP000663760">
    <property type="component" value="Chromosome 11"/>
</dbReference>
<keyword evidence="7" id="KW-0418">Kinase</keyword>
<dbReference type="GO" id="GO:0006741">
    <property type="term" value="P:NADP+ biosynthetic process"/>
    <property type="evidence" value="ECO:0007669"/>
    <property type="project" value="InterPro"/>
</dbReference>
<evidence type="ECO:0000256" key="9">
    <source>
        <dbReference type="ARBA" id="ARBA00022857"/>
    </source>
</evidence>
<evidence type="ECO:0000256" key="1">
    <source>
        <dbReference type="ARBA" id="ARBA00004496"/>
    </source>
</evidence>
<comment type="subunit">
    <text evidence="3">Homodimer.</text>
</comment>
<evidence type="ECO:0000256" key="6">
    <source>
        <dbReference type="ARBA" id="ARBA00022741"/>
    </source>
</evidence>
<dbReference type="SUPFAM" id="SSF111331">
    <property type="entry name" value="NAD kinase/diacylglycerol kinase-like"/>
    <property type="match status" value="1"/>
</dbReference>
<dbReference type="FunFam" id="3.40.50.10330:FF:000027">
    <property type="entry name" value="NADH kinase"/>
    <property type="match status" value="1"/>
</dbReference>
<dbReference type="Gene3D" id="2.60.200.30">
    <property type="entry name" value="Probable inorganic polyphosphate/atp-NAD kinase, domain 2"/>
    <property type="match status" value="1"/>
</dbReference>
<evidence type="ECO:0000256" key="8">
    <source>
        <dbReference type="ARBA" id="ARBA00022840"/>
    </source>
</evidence>
<keyword evidence="8" id="KW-0067">ATP-binding</keyword>
<evidence type="ECO:0000256" key="10">
    <source>
        <dbReference type="ARBA" id="ARBA00023027"/>
    </source>
</evidence>
<evidence type="ECO:0000256" key="11">
    <source>
        <dbReference type="ARBA" id="ARBA00066398"/>
    </source>
</evidence>
<dbReference type="GO" id="GO:0005737">
    <property type="term" value="C:cytoplasm"/>
    <property type="evidence" value="ECO:0007669"/>
    <property type="project" value="UniProtKB-SubCell"/>
</dbReference>
<evidence type="ECO:0000256" key="2">
    <source>
        <dbReference type="ARBA" id="ARBA00010995"/>
    </source>
</evidence>
<dbReference type="PANTHER" id="PTHR20275:SF28">
    <property type="entry name" value="NADH KINASE"/>
    <property type="match status" value="1"/>
</dbReference>